<evidence type="ECO:0000256" key="1">
    <source>
        <dbReference type="SAM" id="MobiDB-lite"/>
    </source>
</evidence>
<evidence type="ECO:0000313" key="4">
    <source>
        <dbReference type="Proteomes" id="UP001396898"/>
    </source>
</evidence>
<evidence type="ECO:0008006" key="5">
    <source>
        <dbReference type="Google" id="ProtNLM"/>
    </source>
</evidence>
<dbReference type="Proteomes" id="UP001396898">
    <property type="component" value="Unassembled WGS sequence"/>
</dbReference>
<sequence length="161" mass="15666">MKLSIIPSLLLATLASACVQEGRACAAGGDKCCLRRSCVSSTKGSSLGFCVSIDADSLLAQPMATVVPAAPAPAPAPPAAAPAMGGQPSNGDNGGMMGEPNGNNGNGQAPPMGGNMNGAQPANMNGPGMFPVSGGGQGPTGVNQANTGNADPPFYIVPTEK</sequence>
<accession>A0ABR1REF5</accession>
<feature type="compositionally biased region" description="Low complexity" evidence="1">
    <location>
        <begin position="98"/>
        <end position="118"/>
    </location>
</feature>
<gene>
    <name evidence="3" type="ORF">PG991_011545</name>
</gene>
<feature type="signal peptide" evidence="2">
    <location>
        <begin position="1"/>
        <end position="17"/>
    </location>
</feature>
<reference evidence="3 4" key="1">
    <citation type="submission" date="2023-01" db="EMBL/GenBank/DDBJ databases">
        <title>Analysis of 21 Apiospora genomes using comparative genomics revels a genus with tremendous synthesis potential of carbohydrate active enzymes and secondary metabolites.</title>
        <authorList>
            <person name="Sorensen T."/>
        </authorList>
    </citation>
    <scope>NUCLEOTIDE SEQUENCE [LARGE SCALE GENOMIC DNA]</scope>
    <source>
        <strain evidence="3 4">CBS 20057</strain>
    </source>
</reference>
<dbReference type="PROSITE" id="PS51257">
    <property type="entry name" value="PROKAR_LIPOPROTEIN"/>
    <property type="match status" value="1"/>
</dbReference>
<proteinExistence type="predicted"/>
<protein>
    <recommendedName>
        <fullName evidence="5">Trihydrophobin</fullName>
    </recommendedName>
</protein>
<comment type="caution">
    <text evidence="3">The sequence shown here is derived from an EMBL/GenBank/DDBJ whole genome shotgun (WGS) entry which is preliminary data.</text>
</comment>
<feature type="compositionally biased region" description="Polar residues" evidence="1">
    <location>
        <begin position="140"/>
        <end position="149"/>
    </location>
</feature>
<dbReference type="EMBL" id="JAQQWI010000016">
    <property type="protein sequence ID" value="KAK8008994.1"/>
    <property type="molecule type" value="Genomic_DNA"/>
</dbReference>
<name>A0ABR1REF5_9PEZI</name>
<organism evidence="3 4">
    <name type="scientific">Apiospora marii</name>
    <dbReference type="NCBI Taxonomy" id="335849"/>
    <lineage>
        <taxon>Eukaryota</taxon>
        <taxon>Fungi</taxon>
        <taxon>Dikarya</taxon>
        <taxon>Ascomycota</taxon>
        <taxon>Pezizomycotina</taxon>
        <taxon>Sordariomycetes</taxon>
        <taxon>Xylariomycetidae</taxon>
        <taxon>Amphisphaeriales</taxon>
        <taxon>Apiosporaceae</taxon>
        <taxon>Apiospora</taxon>
    </lineage>
</organism>
<evidence type="ECO:0000256" key="2">
    <source>
        <dbReference type="SAM" id="SignalP"/>
    </source>
</evidence>
<feature type="region of interest" description="Disordered" evidence="1">
    <location>
        <begin position="74"/>
        <end position="161"/>
    </location>
</feature>
<evidence type="ECO:0000313" key="3">
    <source>
        <dbReference type="EMBL" id="KAK8008994.1"/>
    </source>
</evidence>
<keyword evidence="4" id="KW-1185">Reference proteome</keyword>
<feature type="chain" id="PRO_5046773085" description="Trihydrophobin" evidence="2">
    <location>
        <begin position="18"/>
        <end position="161"/>
    </location>
</feature>
<keyword evidence="2" id="KW-0732">Signal</keyword>